<keyword evidence="2" id="KW-1185">Reference proteome</keyword>
<sequence length="202" mass="22612">MRERVWFTTRYPTPSLGLWTAENNTPSIVPPRALGTQAKLSYSFEFPSWRTSVDELDRICGSYHLPLQTIYLRAVDTGKLHKAGEACEKAKSGSYRDRTGAVHSGRTETNGQTYVHPGCRLRTLDLTRGVLPSRGALNREPRGTTGDGYMYPYQLHGWSSSGFDASNLDSICRRRQRRLSMAQECQGMRAPGKSAGVRGRRV</sequence>
<evidence type="ECO:0000313" key="2">
    <source>
        <dbReference type="Proteomes" id="UP000076727"/>
    </source>
</evidence>
<proteinExistence type="predicted"/>
<gene>
    <name evidence="1" type="ORF">DAEQUDRAFT_731204</name>
</gene>
<protein>
    <submittedName>
        <fullName evidence="1">Uncharacterized protein</fullName>
    </submittedName>
</protein>
<evidence type="ECO:0000313" key="1">
    <source>
        <dbReference type="EMBL" id="KZT65644.1"/>
    </source>
</evidence>
<dbReference type="AlphaFoldDB" id="A0A165MG95"/>
<dbReference type="Proteomes" id="UP000076727">
    <property type="component" value="Unassembled WGS sequence"/>
</dbReference>
<name>A0A165MG95_9APHY</name>
<accession>A0A165MG95</accession>
<dbReference type="EMBL" id="KV429102">
    <property type="protein sequence ID" value="KZT65644.1"/>
    <property type="molecule type" value="Genomic_DNA"/>
</dbReference>
<reference evidence="1 2" key="1">
    <citation type="journal article" date="2016" name="Mol. Biol. Evol.">
        <title>Comparative Genomics of Early-Diverging Mushroom-Forming Fungi Provides Insights into the Origins of Lignocellulose Decay Capabilities.</title>
        <authorList>
            <person name="Nagy L.G."/>
            <person name="Riley R."/>
            <person name="Tritt A."/>
            <person name="Adam C."/>
            <person name="Daum C."/>
            <person name="Floudas D."/>
            <person name="Sun H."/>
            <person name="Yadav J.S."/>
            <person name="Pangilinan J."/>
            <person name="Larsson K.H."/>
            <person name="Matsuura K."/>
            <person name="Barry K."/>
            <person name="Labutti K."/>
            <person name="Kuo R."/>
            <person name="Ohm R.A."/>
            <person name="Bhattacharya S.S."/>
            <person name="Shirouzu T."/>
            <person name="Yoshinaga Y."/>
            <person name="Martin F.M."/>
            <person name="Grigoriev I.V."/>
            <person name="Hibbett D.S."/>
        </authorList>
    </citation>
    <scope>NUCLEOTIDE SEQUENCE [LARGE SCALE GENOMIC DNA]</scope>
    <source>
        <strain evidence="1 2">L-15889</strain>
    </source>
</reference>
<organism evidence="1 2">
    <name type="scientific">Daedalea quercina L-15889</name>
    <dbReference type="NCBI Taxonomy" id="1314783"/>
    <lineage>
        <taxon>Eukaryota</taxon>
        <taxon>Fungi</taxon>
        <taxon>Dikarya</taxon>
        <taxon>Basidiomycota</taxon>
        <taxon>Agaricomycotina</taxon>
        <taxon>Agaricomycetes</taxon>
        <taxon>Polyporales</taxon>
        <taxon>Fomitopsis</taxon>
    </lineage>
</organism>